<evidence type="ECO:0008006" key="5">
    <source>
        <dbReference type="Google" id="ProtNLM"/>
    </source>
</evidence>
<feature type="region of interest" description="Disordered" evidence="1">
    <location>
        <begin position="476"/>
        <end position="495"/>
    </location>
</feature>
<keyword evidence="2" id="KW-0732">Signal</keyword>
<feature type="signal peptide" evidence="2">
    <location>
        <begin position="1"/>
        <end position="22"/>
    </location>
</feature>
<sequence>MIRGLRAVVSALLCLSPLLVVRDTPASGSVVQAACTAPTTIPAAGGAPWPAGQVLAANGISTVTTATGSNIAWLPRAFGADVVTRDASTGVDRQDKQITMVYSANTDVVGPPGGVRNAAMVSTNSGGSYAAAPADLPATSLGEVGTLLDGRLLAMTFIVNGALTFNGTEVTIPLILNVSADKGRTWQRLTAETKFTDDALPANLPQRRTSAIRGVRASGRPIQMTNGTVVMPIYFTMANTTGGVVGFESVFTVRPTFSGGAVDTASTWRFTMHPVTSNPTLSFGESAVVERQDGALLMVTRGNVPEAQLSYKVSTTSGDTWSGIANVSFADQPGCAVYGVSPQLALMPNGLLVLSSGRPDNWMAISTDASGTSWTREQTTYRNRPDEYWNYGSSGYTSLVPIASNQVLQYVDNCAAPNGGGKNGCVSGTGYDHDKLYRLLHRNISTLIPDLGRIDLATKLRKGTVRLTTDLTGVPPAAAVTPPTPYGAQPSPADATRTNYWSGAEGAVDGSTAFWSGALSGRADGTGTYQLELDRTYRLTKLGLALLPGARAGAQVSTSVDGVTWTPATLGYPAGVPAGAAGRIDSPGDRALRYYTLAVDARHVRVTTDAASCTAVGGPATCSMINELELFSTVNSFENEPSVPHGLAEIACVRVTQPAGNGDPNHDSRYALRLKDSTDLSYCNGDNTIAKFVYPGPGVSLAPAASRTLRADVYQVSNAHGILFDIRGVRSSDKATIAAYHLGISQNGGGWIAYTKAGGWVALGGATVPLKAWRTFKVVATTGTATLYLVDAAGVETLIGTLPKSEPVALDSITGYVMSSGSTDEMGDEAVFDDISFE</sequence>
<name>A0A8J3Z7G7_9ACTN</name>
<dbReference type="CDD" id="cd15482">
    <property type="entry name" value="Sialidase_non-viral"/>
    <property type="match status" value="1"/>
</dbReference>
<dbReference type="RefSeq" id="WP_203995506.1">
    <property type="nucleotide sequence ID" value="NZ_BOPG01000025.1"/>
</dbReference>
<evidence type="ECO:0000313" key="4">
    <source>
        <dbReference type="Proteomes" id="UP000612585"/>
    </source>
</evidence>
<evidence type="ECO:0000256" key="2">
    <source>
        <dbReference type="SAM" id="SignalP"/>
    </source>
</evidence>
<dbReference type="InterPro" id="IPR036278">
    <property type="entry name" value="Sialidase_sf"/>
</dbReference>
<dbReference type="Proteomes" id="UP000612585">
    <property type="component" value="Unassembled WGS sequence"/>
</dbReference>
<evidence type="ECO:0000313" key="3">
    <source>
        <dbReference type="EMBL" id="GIJ56730.1"/>
    </source>
</evidence>
<gene>
    <name evidence="3" type="ORF">Vau01_042460</name>
</gene>
<accession>A0A8J3Z7G7</accession>
<protein>
    <recommendedName>
        <fullName evidence="5">F5/8 type C domain-containing protein</fullName>
    </recommendedName>
</protein>
<dbReference type="InterPro" id="IPR008979">
    <property type="entry name" value="Galactose-bd-like_sf"/>
</dbReference>
<organism evidence="3 4">
    <name type="scientific">Virgisporangium aurantiacum</name>
    <dbReference type="NCBI Taxonomy" id="175570"/>
    <lineage>
        <taxon>Bacteria</taxon>
        <taxon>Bacillati</taxon>
        <taxon>Actinomycetota</taxon>
        <taxon>Actinomycetes</taxon>
        <taxon>Micromonosporales</taxon>
        <taxon>Micromonosporaceae</taxon>
        <taxon>Virgisporangium</taxon>
    </lineage>
</organism>
<dbReference type="SUPFAM" id="SSF50939">
    <property type="entry name" value="Sialidases"/>
    <property type="match status" value="1"/>
</dbReference>
<evidence type="ECO:0000256" key="1">
    <source>
        <dbReference type="SAM" id="MobiDB-lite"/>
    </source>
</evidence>
<dbReference type="AlphaFoldDB" id="A0A8J3Z7G7"/>
<dbReference type="Gene3D" id="2.60.120.260">
    <property type="entry name" value="Galactose-binding domain-like"/>
    <property type="match status" value="1"/>
</dbReference>
<comment type="caution">
    <text evidence="3">The sequence shown here is derived from an EMBL/GenBank/DDBJ whole genome shotgun (WGS) entry which is preliminary data.</text>
</comment>
<keyword evidence="4" id="KW-1185">Reference proteome</keyword>
<dbReference type="Gene3D" id="2.120.10.10">
    <property type="match status" value="1"/>
</dbReference>
<proteinExistence type="predicted"/>
<reference evidence="3" key="1">
    <citation type="submission" date="2021-01" db="EMBL/GenBank/DDBJ databases">
        <title>Whole genome shotgun sequence of Virgisporangium aurantiacum NBRC 16421.</title>
        <authorList>
            <person name="Komaki H."/>
            <person name="Tamura T."/>
        </authorList>
    </citation>
    <scope>NUCLEOTIDE SEQUENCE</scope>
    <source>
        <strain evidence="3">NBRC 16421</strain>
    </source>
</reference>
<dbReference type="EMBL" id="BOPG01000025">
    <property type="protein sequence ID" value="GIJ56730.1"/>
    <property type="molecule type" value="Genomic_DNA"/>
</dbReference>
<feature type="chain" id="PRO_5039224469" description="F5/8 type C domain-containing protein" evidence="2">
    <location>
        <begin position="23"/>
        <end position="838"/>
    </location>
</feature>
<dbReference type="SUPFAM" id="SSF49785">
    <property type="entry name" value="Galactose-binding domain-like"/>
    <property type="match status" value="1"/>
</dbReference>